<feature type="transmembrane region" description="Helical" evidence="24">
    <location>
        <begin position="53"/>
        <end position="74"/>
    </location>
</feature>
<keyword evidence="17" id="KW-1208">Phospholipid metabolism</keyword>
<dbReference type="EMBL" id="CP063458">
    <property type="protein sequence ID" value="QOV90711.1"/>
    <property type="molecule type" value="Genomic_DNA"/>
</dbReference>
<dbReference type="RefSeq" id="WP_206293811.1">
    <property type="nucleotide sequence ID" value="NZ_CP063458.1"/>
</dbReference>
<evidence type="ECO:0000256" key="17">
    <source>
        <dbReference type="ARBA" id="ARBA00023264"/>
    </source>
</evidence>
<feature type="transmembrane region" description="Helical" evidence="24">
    <location>
        <begin position="253"/>
        <end position="274"/>
    </location>
</feature>
<evidence type="ECO:0000256" key="1">
    <source>
        <dbReference type="ARBA" id="ARBA00001698"/>
    </source>
</evidence>
<comment type="similarity">
    <text evidence="5">Belongs to the CDS family.</text>
</comment>
<feature type="transmembrane region" description="Helical" evidence="24">
    <location>
        <begin position="112"/>
        <end position="133"/>
    </location>
</feature>
<keyword evidence="9" id="KW-0444">Lipid biosynthesis</keyword>
<keyword evidence="13 24" id="KW-1133">Transmembrane helix</keyword>
<evidence type="ECO:0000256" key="6">
    <source>
        <dbReference type="ARBA" id="ARBA00012487"/>
    </source>
</evidence>
<feature type="transmembrane region" description="Helical" evidence="24">
    <location>
        <begin position="86"/>
        <end position="106"/>
    </location>
</feature>
<protein>
    <recommendedName>
        <fullName evidence="7">Phosphatidate cytidylyltransferase</fullName>
        <ecNumber evidence="6">2.7.7.41</ecNumber>
    </recommendedName>
    <alternativeName>
        <fullName evidence="20">CDP-DAG synthase</fullName>
    </alternativeName>
    <alternativeName>
        <fullName evidence="22">CDP-DG synthase</fullName>
    </alternativeName>
    <alternativeName>
        <fullName evidence="18">CDP-diacylglycerol synthase</fullName>
    </alternativeName>
    <alternativeName>
        <fullName evidence="21">CDP-diglyceride pyrophosphorylase</fullName>
    </alternativeName>
    <alternativeName>
        <fullName evidence="23">CDP-diglyceride synthase</fullName>
    </alternativeName>
    <alternativeName>
        <fullName evidence="19">CTP:phosphatidate cytidylyltransferase</fullName>
    </alternativeName>
</protein>
<dbReference type="Pfam" id="PF01148">
    <property type="entry name" value="CTP_transf_1"/>
    <property type="match status" value="1"/>
</dbReference>
<evidence type="ECO:0000256" key="22">
    <source>
        <dbReference type="ARBA" id="ARBA00032743"/>
    </source>
</evidence>
<keyword evidence="16" id="KW-0594">Phospholipid biosynthesis</keyword>
<keyword evidence="10" id="KW-0808">Transferase</keyword>
<dbReference type="GO" id="GO:0016024">
    <property type="term" value="P:CDP-diacylglycerol biosynthetic process"/>
    <property type="evidence" value="ECO:0007669"/>
    <property type="project" value="TreeGrafter"/>
</dbReference>
<evidence type="ECO:0000256" key="14">
    <source>
        <dbReference type="ARBA" id="ARBA00023098"/>
    </source>
</evidence>
<comment type="subcellular location">
    <subcellularLocation>
        <location evidence="2">Cell membrane</location>
        <topology evidence="2">Multi-pass membrane protein</topology>
    </subcellularLocation>
</comment>
<evidence type="ECO:0000256" key="23">
    <source>
        <dbReference type="ARBA" id="ARBA00033406"/>
    </source>
</evidence>
<keyword evidence="14" id="KW-0443">Lipid metabolism</keyword>
<organism evidence="25 26">
    <name type="scientific">Humisphaera borealis</name>
    <dbReference type="NCBI Taxonomy" id="2807512"/>
    <lineage>
        <taxon>Bacteria</taxon>
        <taxon>Pseudomonadati</taxon>
        <taxon>Planctomycetota</taxon>
        <taxon>Phycisphaerae</taxon>
        <taxon>Tepidisphaerales</taxon>
        <taxon>Tepidisphaeraceae</taxon>
        <taxon>Humisphaera</taxon>
    </lineage>
</organism>
<feature type="transmembrane region" description="Helical" evidence="24">
    <location>
        <begin position="224"/>
        <end position="241"/>
    </location>
</feature>
<evidence type="ECO:0000256" key="13">
    <source>
        <dbReference type="ARBA" id="ARBA00022989"/>
    </source>
</evidence>
<evidence type="ECO:0000256" key="21">
    <source>
        <dbReference type="ARBA" id="ARBA00032396"/>
    </source>
</evidence>
<dbReference type="EC" id="2.7.7.41" evidence="6"/>
<evidence type="ECO:0000256" key="15">
    <source>
        <dbReference type="ARBA" id="ARBA00023136"/>
    </source>
</evidence>
<accession>A0A7M2X0S3</accession>
<dbReference type="GO" id="GO:0005886">
    <property type="term" value="C:plasma membrane"/>
    <property type="evidence" value="ECO:0007669"/>
    <property type="project" value="UniProtKB-SubCell"/>
</dbReference>
<evidence type="ECO:0000313" key="26">
    <source>
        <dbReference type="Proteomes" id="UP000593765"/>
    </source>
</evidence>
<evidence type="ECO:0000256" key="19">
    <source>
        <dbReference type="ARBA" id="ARBA00031825"/>
    </source>
</evidence>
<dbReference type="PANTHER" id="PTHR46382:SF1">
    <property type="entry name" value="PHOSPHATIDATE CYTIDYLYLTRANSFERASE"/>
    <property type="match status" value="1"/>
</dbReference>
<keyword evidence="12 25" id="KW-0548">Nucleotidyltransferase</keyword>
<evidence type="ECO:0000313" key="25">
    <source>
        <dbReference type="EMBL" id="QOV90711.1"/>
    </source>
</evidence>
<keyword evidence="26" id="KW-1185">Reference proteome</keyword>
<evidence type="ECO:0000256" key="5">
    <source>
        <dbReference type="ARBA" id="ARBA00010185"/>
    </source>
</evidence>
<feature type="transmembrane region" description="Helical" evidence="24">
    <location>
        <begin position="145"/>
        <end position="165"/>
    </location>
</feature>
<evidence type="ECO:0000256" key="4">
    <source>
        <dbReference type="ARBA" id="ARBA00005189"/>
    </source>
</evidence>
<comment type="pathway">
    <text evidence="3">Phospholipid metabolism; CDP-diacylglycerol biosynthesis; CDP-diacylglycerol from sn-glycerol 3-phosphate: step 3/3.</text>
</comment>
<keyword evidence="8" id="KW-1003">Cell membrane</keyword>
<dbReference type="AlphaFoldDB" id="A0A7M2X0S3"/>
<name>A0A7M2X0S3_9BACT</name>
<evidence type="ECO:0000256" key="10">
    <source>
        <dbReference type="ARBA" id="ARBA00022679"/>
    </source>
</evidence>
<dbReference type="KEGG" id="hbs:IPV69_04955"/>
<dbReference type="Proteomes" id="UP000593765">
    <property type="component" value="Chromosome"/>
</dbReference>
<keyword evidence="11 24" id="KW-0812">Transmembrane</keyword>
<proteinExistence type="inferred from homology"/>
<comment type="catalytic activity">
    <reaction evidence="1">
        <text>a 1,2-diacyl-sn-glycero-3-phosphate + CTP + H(+) = a CDP-1,2-diacyl-sn-glycerol + diphosphate</text>
        <dbReference type="Rhea" id="RHEA:16229"/>
        <dbReference type="ChEBI" id="CHEBI:15378"/>
        <dbReference type="ChEBI" id="CHEBI:33019"/>
        <dbReference type="ChEBI" id="CHEBI:37563"/>
        <dbReference type="ChEBI" id="CHEBI:58332"/>
        <dbReference type="ChEBI" id="CHEBI:58608"/>
        <dbReference type="EC" id="2.7.7.41"/>
    </reaction>
</comment>
<dbReference type="GO" id="GO:0004605">
    <property type="term" value="F:phosphatidate cytidylyltransferase activity"/>
    <property type="evidence" value="ECO:0007669"/>
    <property type="project" value="UniProtKB-EC"/>
</dbReference>
<evidence type="ECO:0000256" key="3">
    <source>
        <dbReference type="ARBA" id="ARBA00005119"/>
    </source>
</evidence>
<comment type="pathway">
    <text evidence="4">Lipid metabolism.</text>
</comment>
<evidence type="ECO:0000256" key="11">
    <source>
        <dbReference type="ARBA" id="ARBA00022692"/>
    </source>
</evidence>
<evidence type="ECO:0000256" key="16">
    <source>
        <dbReference type="ARBA" id="ARBA00023209"/>
    </source>
</evidence>
<evidence type="ECO:0000256" key="8">
    <source>
        <dbReference type="ARBA" id="ARBA00022475"/>
    </source>
</evidence>
<evidence type="ECO:0000256" key="20">
    <source>
        <dbReference type="ARBA" id="ARBA00032253"/>
    </source>
</evidence>
<sequence>MEASLRNRLTFGPIMLLGLVGLLWLDANFQGMTRQWTQDYFGYRQFEPNKFEMPSGVGGLGLLIILAIVLPIATKEIGTLFAAERVKPYPLIAALGSGAIVLHAFLTQFPPFKVVAASALAFIVAFIPLLAALRRAWDKQTQEAIVRMAGTVLASLYLGGLGWFLMAIRVKQGQGESGFKGTTAIILMILLMVKFTDIGAYFGGRALGRHKLIPWLSPGKTWEGLFCGLATAAGVGALFALGAGTNGIPANWVWWRGVVFGVVIGGIGQAGDLLESMMKRDAEVKDSGKLVPGFGGVLDIIDSPLLAAPFAYLMFSLV</sequence>
<keyword evidence="15 24" id="KW-0472">Membrane</keyword>
<feature type="transmembrane region" description="Helical" evidence="24">
    <location>
        <begin position="185"/>
        <end position="203"/>
    </location>
</feature>
<evidence type="ECO:0000256" key="7">
    <source>
        <dbReference type="ARBA" id="ARBA00019373"/>
    </source>
</evidence>
<evidence type="ECO:0000256" key="12">
    <source>
        <dbReference type="ARBA" id="ARBA00022695"/>
    </source>
</evidence>
<evidence type="ECO:0000256" key="24">
    <source>
        <dbReference type="SAM" id="Phobius"/>
    </source>
</evidence>
<evidence type="ECO:0000256" key="18">
    <source>
        <dbReference type="ARBA" id="ARBA00029893"/>
    </source>
</evidence>
<evidence type="ECO:0000256" key="9">
    <source>
        <dbReference type="ARBA" id="ARBA00022516"/>
    </source>
</evidence>
<reference evidence="25 26" key="1">
    <citation type="submission" date="2020-10" db="EMBL/GenBank/DDBJ databases">
        <title>Wide distribution of Phycisphaera-like planctomycetes from WD2101 soil group in peatlands and genome analysis of the first cultivated representative.</title>
        <authorList>
            <person name="Dedysh S.N."/>
            <person name="Beletsky A.V."/>
            <person name="Ivanova A."/>
            <person name="Kulichevskaya I.S."/>
            <person name="Suzina N.E."/>
            <person name="Philippov D.A."/>
            <person name="Rakitin A.L."/>
            <person name="Mardanov A.V."/>
            <person name="Ravin N.V."/>
        </authorList>
    </citation>
    <scope>NUCLEOTIDE SEQUENCE [LARGE SCALE GENOMIC DNA]</scope>
    <source>
        <strain evidence="25 26">M1803</strain>
    </source>
</reference>
<dbReference type="PANTHER" id="PTHR46382">
    <property type="entry name" value="PHOSPHATIDATE CYTIDYLYLTRANSFERASE"/>
    <property type="match status" value="1"/>
</dbReference>
<gene>
    <name evidence="25" type="ORF">IPV69_04955</name>
</gene>
<evidence type="ECO:0000256" key="2">
    <source>
        <dbReference type="ARBA" id="ARBA00004651"/>
    </source>
</evidence>